<dbReference type="AlphaFoldDB" id="A0A2T2PB10"/>
<feature type="non-terminal residue" evidence="7">
    <location>
        <position position="1"/>
    </location>
</feature>
<organism evidence="7 8">
    <name type="scientific">Corynespora cassiicola Philippines</name>
    <dbReference type="NCBI Taxonomy" id="1448308"/>
    <lineage>
        <taxon>Eukaryota</taxon>
        <taxon>Fungi</taxon>
        <taxon>Dikarya</taxon>
        <taxon>Ascomycota</taxon>
        <taxon>Pezizomycotina</taxon>
        <taxon>Dothideomycetes</taxon>
        <taxon>Pleosporomycetidae</taxon>
        <taxon>Pleosporales</taxon>
        <taxon>Corynesporascaceae</taxon>
        <taxon>Corynespora</taxon>
    </lineage>
</organism>
<dbReference type="GO" id="GO:0008843">
    <property type="term" value="F:endochitinase activity"/>
    <property type="evidence" value="ECO:0007669"/>
    <property type="project" value="UniProtKB-EC"/>
</dbReference>
<evidence type="ECO:0000256" key="4">
    <source>
        <dbReference type="PROSITE-ProRule" id="PRU00261"/>
    </source>
</evidence>
<dbReference type="SUPFAM" id="SSF51445">
    <property type="entry name" value="(Trans)glycosidases"/>
    <property type="match status" value="1"/>
</dbReference>
<dbReference type="PANTHER" id="PTHR11177:SF333">
    <property type="entry name" value="CHITINASE"/>
    <property type="match status" value="1"/>
</dbReference>
<dbReference type="InterPro" id="IPR001002">
    <property type="entry name" value="Chitin-bd_1"/>
</dbReference>
<dbReference type="CDD" id="cd00035">
    <property type="entry name" value="ChtBD1"/>
    <property type="match status" value="1"/>
</dbReference>
<feature type="disulfide bond" evidence="4">
    <location>
        <begin position="18"/>
        <end position="32"/>
    </location>
</feature>
<dbReference type="InterPro" id="IPR018371">
    <property type="entry name" value="Chitin-binding_1_CS"/>
</dbReference>
<accession>A0A2T2PB10</accession>
<dbReference type="Proteomes" id="UP000240883">
    <property type="component" value="Unassembled WGS sequence"/>
</dbReference>
<dbReference type="Gene3D" id="3.30.60.10">
    <property type="entry name" value="Endochitinase-like"/>
    <property type="match status" value="1"/>
</dbReference>
<dbReference type="InterPro" id="IPR036861">
    <property type="entry name" value="Endochitinase-like_sf"/>
</dbReference>
<feature type="non-terminal residue" evidence="7">
    <location>
        <position position="399"/>
    </location>
</feature>
<dbReference type="SMART" id="SM00636">
    <property type="entry name" value="Glyco_18"/>
    <property type="match status" value="1"/>
</dbReference>
<dbReference type="SMART" id="SM00270">
    <property type="entry name" value="ChtBD1"/>
    <property type="match status" value="1"/>
</dbReference>
<keyword evidence="7" id="KW-0378">Hydrolase</keyword>
<feature type="domain" description="GH18" evidence="6">
    <location>
        <begin position="69"/>
        <end position="399"/>
    </location>
</feature>
<feature type="disulfide bond" evidence="4">
    <location>
        <begin position="13"/>
        <end position="25"/>
    </location>
</feature>
<comment type="similarity">
    <text evidence="1">Belongs to the glycosyl hydrolase 18 family. Chitinase class V subfamily.</text>
</comment>
<dbReference type="STRING" id="1448308.A0A2T2PB10"/>
<feature type="domain" description="Chitin-binding type-1" evidence="5">
    <location>
        <begin position="1"/>
        <end position="53"/>
    </location>
</feature>
<dbReference type="PROSITE" id="PS00026">
    <property type="entry name" value="CHIT_BIND_I_1"/>
    <property type="match status" value="1"/>
</dbReference>
<dbReference type="PROSITE" id="PS51910">
    <property type="entry name" value="GH18_2"/>
    <property type="match status" value="1"/>
</dbReference>
<dbReference type="PANTHER" id="PTHR11177">
    <property type="entry name" value="CHITINASE"/>
    <property type="match status" value="1"/>
</dbReference>
<evidence type="ECO:0000256" key="3">
    <source>
        <dbReference type="ARBA" id="ARBA00022669"/>
    </source>
</evidence>
<keyword evidence="3 4" id="KW-0147">Chitin-binding</keyword>
<evidence type="ECO:0000256" key="1">
    <source>
        <dbReference type="ARBA" id="ARBA00008682"/>
    </source>
</evidence>
<dbReference type="InterPro" id="IPR050314">
    <property type="entry name" value="Glycosyl_Hydrlase_18"/>
</dbReference>
<comment type="caution">
    <text evidence="4">Lacks conserved residue(s) required for the propagation of feature annotation.</text>
</comment>
<dbReference type="SUPFAM" id="SSF57016">
    <property type="entry name" value="Plant lectins/antimicrobial peptides"/>
    <property type="match status" value="1"/>
</dbReference>
<dbReference type="OrthoDB" id="73875at2759"/>
<evidence type="ECO:0000313" key="7">
    <source>
        <dbReference type="EMBL" id="PSN74845.1"/>
    </source>
</evidence>
<evidence type="ECO:0000259" key="6">
    <source>
        <dbReference type="PROSITE" id="PS51910"/>
    </source>
</evidence>
<dbReference type="GO" id="GO:0008061">
    <property type="term" value="F:chitin binding"/>
    <property type="evidence" value="ECO:0007669"/>
    <property type="project" value="UniProtKB-UniRule"/>
</dbReference>
<dbReference type="EC" id="3.2.1.14" evidence="2"/>
<reference evidence="7 8" key="1">
    <citation type="journal article" date="2018" name="Front. Microbiol.">
        <title>Genome-Wide Analysis of Corynespora cassiicola Leaf Fall Disease Putative Effectors.</title>
        <authorList>
            <person name="Lopez D."/>
            <person name="Ribeiro S."/>
            <person name="Label P."/>
            <person name="Fumanal B."/>
            <person name="Venisse J.S."/>
            <person name="Kohler A."/>
            <person name="de Oliveira R.R."/>
            <person name="Labutti K."/>
            <person name="Lipzen A."/>
            <person name="Lail K."/>
            <person name="Bauer D."/>
            <person name="Ohm R.A."/>
            <person name="Barry K.W."/>
            <person name="Spatafora J."/>
            <person name="Grigoriev I.V."/>
            <person name="Martin F.M."/>
            <person name="Pujade-Renaud V."/>
        </authorList>
    </citation>
    <scope>NUCLEOTIDE SEQUENCE [LARGE SCALE GENOMIC DNA]</scope>
    <source>
        <strain evidence="7 8">Philippines</strain>
    </source>
</reference>
<dbReference type="SUPFAM" id="SSF54556">
    <property type="entry name" value="Chitinase insertion domain"/>
    <property type="match status" value="1"/>
</dbReference>
<keyword evidence="4" id="KW-1015">Disulfide bond</keyword>
<dbReference type="GO" id="GO:0005975">
    <property type="term" value="P:carbohydrate metabolic process"/>
    <property type="evidence" value="ECO:0007669"/>
    <property type="project" value="InterPro"/>
</dbReference>
<dbReference type="Gene3D" id="3.20.20.80">
    <property type="entry name" value="Glycosidases"/>
    <property type="match status" value="1"/>
</dbReference>
<name>A0A2T2PB10_CORCC</name>
<sequence>FCGEHSEGANKKCGLNLCCSYYGYCGTSEPFCRNKDEDGNSTPCQKDFGRCDVAPNPSCGNNSNTATAGRRVAYYQAWNTRQFACDTVAPRQIDTTGLTHLILAYASIDPKSFKIVPQKAEDVSIYHEFTALQNDHLQTWVAVGGWDFSGDGPTNETWSQMARDKDRRAAFVQSAVKFMEDHKFQGLDIDWYWPVVRGGIKEDTQNEIKLFVDLRKAFGTRYGLSASLSSDYDNLKETDPKALEPQVDFFNARNLDYNGHWDLTGGVKPHTDLKLTEQFLRPLWFNKIDPKKINLGLTYYGRGYTLKDPACNWFGCEAIGGSKPGKCTNYEGYLSNCEIQKIIQEKHLKPQLIIGGAASMQVSWDDQWIGYDDSESLRVKSAFANDFCLGGLVIWAIDY</sequence>
<dbReference type="EMBL" id="KZ678128">
    <property type="protein sequence ID" value="PSN74845.1"/>
    <property type="molecule type" value="Genomic_DNA"/>
</dbReference>
<gene>
    <name evidence="7" type="ORF">BS50DRAFT_469314</name>
</gene>
<dbReference type="Pfam" id="PF00704">
    <property type="entry name" value="Glyco_hydro_18"/>
    <property type="match status" value="1"/>
</dbReference>
<dbReference type="InterPro" id="IPR001223">
    <property type="entry name" value="Glyco_hydro18_cat"/>
</dbReference>
<evidence type="ECO:0000259" key="5">
    <source>
        <dbReference type="PROSITE" id="PS50941"/>
    </source>
</evidence>
<protein>
    <recommendedName>
        <fullName evidence="2">chitinase</fullName>
        <ecNumber evidence="2">3.2.1.14</ecNumber>
    </recommendedName>
</protein>
<evidence type="ECO:0000256" key="2">
    <source>
        <dbReference type="ARBA" id="ARBA00012729"/>
    </source>
</evidence>
<dbReference type="Gene3D" id="3.10.50.10">
    <property type="match status" value="1"/>
</dbReference>
<dbReference type="InterPro" id="IPR029070">
    <property type="entry name" value="Chitinase_insertion_sf"/>
</dbReference>
<dbReference type="InterPro" id="IPR011583">
    <property type="entry name" value="Chitinase_II/V-like_cat"/>
</dbReference>
<dbReference type="InterPro" id="IPR017853">
    <property type="entry name" value="GH"/>
</dbReference>
<dbReference type="Pfam" id="PF00187">
    <property type="entry name" value="Chitin_bind_1"/>
    <property type="match status" value="1"/>
</dbReference>
<proteinExistence type="inferred from homology"/>
<keyword evidence="8" id="KW-1185">Reference proteome</keyword>
<dbReference type="PROSITE" id="PS50941">
    <property type="entry name" value="CHIT_BIND_I_2"/>
    <property type="match status" value="1"/>
</dbReference>
<evidence type="ECO:0000313" key="8">
    <source>
        <dbReference type="Proteomes" id="UP000240883"/>
    </source>
</evidence>